<dbReference type="Pfam" id="PF01257">
    <property type="entry name" value="2Fe-2S_thioredx"/>
    <property type="match status" value="1"/>
</dbReference>
<protein>
    <recommendedName>
        <fullName evidence="12">NADH-ubiquinone oxidoreductase 24 kDa subunit, mitochondrial</fullName>
    </recommendedName>
</protein>
<keyword evidence="3" id="KW-0479">Metal-binding</keyword>
<dbReference type="GO" id="GO:0046872">
    <property type="term" value="F:metal ion binding"/>
    <property type="evidence" value="ECO:0007669"/>
    <property type="project" value="UniProtKB-KW"/>
</dbReference>
<organism evidence="10 11">
    <name type="scientific">Cercospora berteroae</name>
    <dbReference type="NCBI Taxonomy" id="357750"/>
    <lineage>
        <taxon>Eukaryota</taxon>
        <taxon>Fungi</taxon>
        <taxon>Dikarya</taxon>
        <taxon>Ascomycota</taxon>
        <taxon>Pezizomycotina</taxon>
        <taxon>Dothideomycetes</taxon>
        <taxon>Dothideomycetidae</taxon>
        <taxon>Mycosphaerellales</taxon>
        <taxon>Mycosphaerellaceae</taxon>
        <taxon>Cercospora</taxon>
    </lineage>
</organism>
<proteinExistence type="inferred from homology"/>
<name>A0A2S6CI59_9PEZI</name>
<feature type="region of interest" description="Disordered" evidence="9">
    <location>
        <begin position="217"/>
        <end position="240"/>
    </location>
</feature>
<dbReference type="FunFam" id="1.10.10.1590:FF:000001">
    <property type="entry name" value="NADH-quinone oxidoreductase subunit E"/>
    <property type="match status" value="1"/>
</dbReference>
<dbReference type="Proteomes" id="UP000237631">
    <property type="component" value="Unassembled WGS sequence"/>
</dbReference>
<dbReference type="InterPro" id="IPR036249">
    <property type="entry name" value="Thioredoxin-like_sf"/>
</dbReference>
<dbReference type="STRING" id="357750.A0A2S6CI59"/>
<evidence type="ECO:0000256" key="9">
    <source>
        <dbReference type="SAM" id="MobiDB-lite"/>
    </source>
</evidence>
<dbReference type="OrthoDB" id="10254187at2759"/>
<dbReference type="Gene3D" id="1.10.10.1590">
    <property type="entry name" value="NADH-quinone oxidoreductase subunit E"/>
    <property type="match status" value="1"/>
</dbReference>
<evidence type="ECO:0000256" key="1">
    <source>
        <dbReference type="ARBA" id="ARBA00010643"/>
    </source>
</evidence>
<dbReference type="InterPro" id="IPR041921">
    <property type="entry name" value="NuoE_N"/>
</dbReference>
<evidence type="ECO:0000256" key="3">
    <source>
        <dbReference type="ARBA" id="ARBA00022723"/>
    </source>
</evidence>
<keyword evidence="4" id="KW-1278">Translocase</keyword>
<comment type="cofactor">
    <cofactor evidence="8">
        <name>[2Fe-2S] cluster</name>
        <dbReference type="ChEBI" id="CHEBI:190135"/>
    </cofactor>
</comment>
<dbReference type="EMBL" id="PNEN01000391">
    <property type="protein sequence ID" value="PPJ59420.1"/>
    <property type="molecule type" value="Genomic_DNA"/>
</dbReference>
<dbReference type="Gene3D" id="3.40.30.10">
    <property type="entry name" value="Glutaredoxin"/>
    <property type="match status" value="1"/>
</dbReference>
<keyword evidence="5" id="KW-0408">Iron</keyword>
<dbReference type="GO" id="GO:0098796">
    <property type="term" value="C:membrane protein complex"/>
    <property type="evidence" value="ECO:0007669"/>
    <property type="project" value="UniProtKB-ARBA"/>
</dbReference>
<gene>
    <name evidence="10" type="ORF">CBER1_02397</name>
</gene>
<dbReference type="GO" id="GO:1902494">
    <property type="term" value="C:catalytic complex"/>
    <property type="evidence" value="ECO:0007669"/>
    <property type="project" value="UniProtKB-ARBA"/>
</dbReference>
<evidence type="ECO:0000256" key="2">
    <source>
        <dbReference type="ARBA" id="ARBA00022714"/>
    </source>
</evidence>
<dbReference type="PANTHER" id="PTHR10371:SF3">
    <property type="entry name" value="NADH DEHYDROGENASE [UBIQUINONE] FLAVOPROTEIN 2, MITOCHONDRIAL"/>
    <property type="match status" value="1"/>
</dbReference>
<dbReference type="PANTHER" id="PTHR10371">
    <property type="entry name" value="NADH DEHYDROGENASE UBIQUINONE FLAVOPROTEIN 2, MITOCHONDRIAL"/>
    <property type="match status" value="1"/>
</dbReference>
<dbReference type="InterPro" id="IPR042128">
    <property type="entry name" value="NuoE_dom"/>
</dbReference>
<dbReference type="GO" id="GO:0005743">
    <property type="term" value="C:mitochondrial inner membrane"/>
    <property type="evidence" value="ECO:0007669"/>
    <property type="project" value="UniProtKB-ARBA"/>
</dbReference>
<evidence type="ECO:0000256" key="5">
    <source>
        <dbReference type="ARBA" id="ARBA00023004"/>
    </source>
</evidence>
<keyword evidence="7" id="KW-0520">NAD</keyword>
<comment type="similarity">
    <text evidence="1">Belongs to the complex I 24 kDa subunit family.</text>
</comment>
<dbReference type="SUPFAM" id="SSF52833">
    <property type="entry name" value="Thioredoxin-like"/>
    <property type="match status" value="1"/>
</dbReference>
<dbReference type="NCBIfam" id="TIGR01958">
    <property type="entry name" value="nuoE_fam"/>
    <property type="match status" value="1"/>
</dbReference>
<reference evidence="11" key="1">
    <citation type="journal article" date="2017" name="bioRxiv">
        <title>Conservation of a gene cluster reveals novel cercosporin biosynthetic mechanisms and extends production to the genus Colletotrichum.</title>
        <authorList>
            <person name="de Jonge R."/>
            <person name="Ebert M.K."/>
            <person name="Huitt-Roehl C.R."/>
            <person name="Pal P."/>
            <person name="Suttle J.C."/>
            <person name="Spanner R.E."/>
            <person name="Neubauer J.D."/>
            <person name="Jurick W.M.II."/>
            <person name="Stott K.A."/>
            <person name="Secor G.A."/>
            <person name="Thomma B.P.H.J."/>
            <person name="Van de Peer Y."/>
            <person name="Townsend C.A."/>
            <person name="Bolton M.D."/>
        </authorList>
    </citation>
    <scope>NUCLEOTIDE SEQUENCE [LARGE SCALE GENOMIC DNA]</scope>
    <source>
        <strain evidence="11">CBS538.71</strain>
    </source>
</reference>
<sequence>MASKLAPMLLRGSRRAFQSAVKEQRRTFQTTRIAQSASLNVHRNTPENNPDIPFKFNKVNEELIKEVLSRYPSQYKKAAVMPLLDLGQRQHGFTSISVMNEVARILEMPPMRVYEVATFYTMYNRNPVGKFHVQCCTTTPCQLGGVGSDVIMKAIEEELGIHHGETTSDKLFTFTEVECLGACANAPMVQINDDYYEDLTPEKTKDLLRALREAAEKTGASGQAPGLAGDAGKDKVSGETTGYQLKQGGLGYAAQGVKIPAPGPLSERISCENSAGRTNLLEEPPAIETIMRKDGAL</sequence>
<dbReference type="GO" id="GO:0008137">
    <property type="term" value="F:NADH dehydrogenase (ubiquinone) activity"/>
    <property type="evidence" value="ECO:0007669"/>
    <property type="project" value="UniProtKB-ARBA"/>
</dbReference>
<dbReference type="GO" id="GO:0016491">
    <property type="term" value="F:oxidoreductase activity"/>
    <property type="evidence" value="ECO:0007669"/>
    <property type="project" value="InterPro"/>
</dbReference>
<evidence type="ECO:0000256" key="6">
    <source>
        <dbReference type="ARBA" id="ARBA00023014"/>
    </source>
</evidence>
<accession>A0A2S6CI59</accession>
<evidence type="ECO:0000256" key="8">
    <source>
        <dbReference type="ARBA" id="ARBA00034078"/>
    </source>
</evidence>
<dbReference type="PROSITE" id="PS01099">
    <property type="entry name" value="COMPLEX1_24K"/>
    <property type="match status" value="1"/>
</dbReference>
<dbReference type="GO" id="GO:0051537">
    <property type="term" value="F:2 iron, 2 sulfur cluster binding"/>
    <property type="evidence" value="ECO:0007669"/>
    <property type="project" value="UniProtKB-KW"/>
</dbReference>
<dbReference type="AlphaFoldDB" id="A0A2S6CI59"/>
<dbReference type="FunFam" id="3.40.30.10:FF:000022">
    <property type="entry name" value="NADH dehydrogenase flavoprotein 2, mitochondrial"/>
    <property type="match status" value="1"/>
</dbReference>
<evidence type="ECO:0000313" key="10">
    <source>
        <dbReference type="EMBL" id="PPJ59420.1"/>
    </source>
</evidence>
<dbReference type="NCBIfam" id="NF005725">
    <property type="entry name" value="PRK07539.1-5"/>
    <property type="match status" value="1"/>
</dbReference>
<evidence type="ECO:0000313" key="11">
    <source>
        <dbReference type="Proteomes" id="UP000237631"/>
    </source>
</evidence>
<keyword evidence="6" id="KW-0411">Iron-sulfur</keyword>
<evidence type="ECO:0000256" key="7">
    <source>
        <dbReference type="ARBA" id="ARBA00023027"/>
    </source>
</evidence>
<dbReference type="InterPro" id="IPR002023">
    <property type="entry name" value="NuoE-like"/>
</dbReference>
<evidence type="ECO:0000256" key="4">
    <source>
        <dbReference type="ARBA" id="ARBA00022967"/>
    </source>
</evidence>
<dbReference type="CDD" id="cd03064">
    <property type="entry name" value="TRX_Fd_NuoE"/>
    <property type="match status" value="1"/>
</dbReference>
<dbReference type="GO" id="GO:0006120">
    <property type="term" value="P:mitochondrial electron transport, NADH to ubiquinone"/>
    <property type="evidence" value="ECO:0007669"/>
    <property type="project" value="UniProtKB-ARBA"/>
</dbReference>
<comment type="caution">
    <text evidence="10">The sequence shown here is derived from an EMBL/GenBank/DDBJ whole genome shotgun (WGS) entry which is preliminary data.</text>
</comment>
<evidence type="ECO:0008006" key="12">
    <source>
        <dbReference type="Google" id="ProtNLM"/>
    </source>
</evidence>
<keyword evidence="11" id="KW-1185">Reference proteome</keyword>
<keyword evidence="2" id="KW-0001">2Fe-2S</keyword>